<evidence type="ECO:0000313" key="3">
    <source>
        <dbReference type="EMBL" id="MBA5762815.1"/>
    </source>
</evidence>
<dbReference type="Gene3D" id="3.40.50.2000">
    <property type="entry name" value="Glycogen Phosphorylase B"/>
    <property type="match status" value="2"/>
</dbReference>
<dbReference type="SUPFAM" id="SSF53756">
    <property type="entry name" value="UDP-Glycosyltransferase/glycogen phosphorylase"/>
    <property type="match status" value="1"/>
</dbReference>
<evidence type="ECO:0000259" key="2">
    <source>
        <dbReference type="Pfam" id="PF00534"/>
    </source>
</evidence>
<sequence length="349" mass="39382">MVKQAKTAILCLSHFEGGMELDAIKQTKLFKKNGIDTILICRKSTFLEEKAQLEGLEPNSIAFKSKLSYALIKGLRNIIKEHNITTIIFFGASEIKSIYFAVKGIDCKVIVRHGTTKSSSKKDFIHKIFYSCVSKHVAISEHLRKNVLDIIPCNKEQVLTIYNTVGSASPVETRPKEMSFLHVGRVERGKGVYDAIEALSIANIPNSLKKITFVGRASEQDKSKLVDIAKKNHISVSFSGFVSNTEDYYSKNKFLLFPSYGEGLPNVILESLKYGLTCITYNNTVFPEFKSIGFANFYIADNMNTYDLAKKIESAINEDQDNEINPHTTLFKAQFNEETFISRWKNIIK</sequence>
<feature type="domain" description="Glycosyl transferase family 1" evidence="2">
    <location>
        <begin position="175"/>
        <end position="320"/>
    </location>
</feature>
<dbReference type="RefSeq" id="WP_182108835.1">
    <property type="nucleotide sequence ID" value="NZ_JACFYF010000005.1"/>
</dbReference>
<dbReference type="PANTHER" id="PTHR46401">
    <property type="entry name" value="GLYCOSYLTRANSFERASE WBBK-RELATED"/>
    <property type="match status" value="1"/>
</dbReference>
<keyword evidence="4" id="KW-1185">Reference proteome</keyword>
<accession>A0A7W2FRC9</accession>
<keyword evidence="1 3" id="KW-0808">Transferase</keyword>
<dbReference type="EMBL" id="JACFYF010000005">
    <property type="protein sequence ID" value="MBA5762815.1"/>
    <property type="molecule type" value="Genomic_DNA"/>
</dbReference>
<gene>
    <name evidence="3" type="ORF">H2O73_10705</name>
</gene>
<dbReference type="Proteomes" id="UP000571701">
    <property type="component" value="Unassembled WGS sequence"/>
</dbReference>
<reference evidence="3 4" key="1">
    <citation type="submission" date="2020-07" db="EMBL/GenBank/DDBJ databases">
        <title>Vibrio marinisediminis sp. nov., isolated from marine sediment.</title>
        <authorList>
            <person name="Ji X."/>
        </authorList>
    </citation>
    <scope>NUCLEOTIDE SEQUENCE [LARGE SCALE GENOMIC DNA]</scope>
    <source>
        <strain evidence="3 4">404</strain>
    </source>
</reference>
<evidence type="ECO:0000256" key="1">
    <source>
        <dbReference type="ARBA" id="ARBA00022679"/>
    </source>
</evidence>
<proteinExistence type="predicted"/>
<comment type="caution">
    <text evidence="3">The sequence shown here is derived from an EMBL/GenBank/DDBJ whole genome shotgun (WGS) entry which is preliminary data.</text>
</comment>
<evidence type="ECO:0000313" key="4">
    <source>
        <dbReference type="Proteomes" id="UP000571701"/>
    </source>
</evidence>
<dbReference type="GO" id="GO:0016757">
    <property type="term" value="F:glycosyltransferase activity"/>
    <property type="evidence" value="ECO:0007669"/>
    <property type="project" value="InterPro"/>
</dbReference>
<dbReference type="Pfam" id="PF00534">
    <property type="entry name" value="Glycos_transf_1"/>
    <property type="match status" value="1"/>
</dbReference>
<dbReference type="AlphaFoldDB" id="A0A7W2FRC9"/>
<organism evidence="3 4">
    <name type="scientific">Vibrio marinisediminis</name>
    <dbReference type="NCBI Taxonomy" id="2758441"/>
    <lineage>
        <taxon>Bacteria</taxon>
        <taxon>Pseudomonadati</taxon>
        <taxon>Pseudomonadota</taxon>
        <taxon>Gammaproteobacteria</taxon>
        <taxon>Vibrionales</taxon>
        <taxon>Vibrionaceae</taxon>
        <taxon>Vibrio</taxon>
    </lineage>
</organism>
<dbReference type="InterPro" id="IPR001296">
    <property type="entry name" value="Glyco_trans_1"/>
</dbReference>
<protein>
    <submittedName>
        <fullName evidence="3">Glycosyltransferase</fullName>
    </submittedName>
</protein>
<dbReference type="PANTHER" id="PTHR46401:SF2">
    <property type="entry name" value="GLYCOSYLTRANSFERASE WBBK-RELATED"/>
    <property type="match status" value="1"/>
</dbReference>
<name>A0A7W2FRC9_9VIBR</name>